<dbReference type="PANTHER" id="PTHR22880">
    <property type="entry name" value="FALZ-RELATED BROMODOMAIN-CONTAINING PROTEINS"/>
    <property type="match status" value="1"/>
</dbReference>
<evidence type="ECO:0000256" key="2">
    <source>
        <dbReference type="PROSITE-ProRule" id="PRU00035"/>
    </source>
</evidence>
<dbReference type="PROSITE" id="PS50014">
    <property type="entry name" value="BROMODOMAIN_2"/>
    <property type="match status" value="1"/>
</dbReference>
<feature type="domain" description="Bromo" evidence="3">
    <location>
        <begin position="21"/>
        <end position="93"/>
    </location>
</feature>
<dbReference type="VEuPathDB" id="TrichDB:TVAG_103320"/>
<reference evidence="4" key="1">
    <citation type="submission" date="2006-10" db="EMBL/GenBank/DDBJ databases">
        <authorList>
            <person name="Amadeo P."/>
            <person name="Zhao Q."/>
            <person name="Wortman J."/>
            <person name="Fraser-Liggett C."/>
            <person name="Carlton J."/>
        </authorList>
    </citation>
    <scope>NUCLEOTIDE SEQUENCE</scope>
    <source>
        <strain evidence="4">G3</strain>
    </source>
</reference>
<dbReference type="PROSITE" id="PS00633">
    <property type="entry name" value="BROMODOMAIN_1"/>
    <property type="match status" value="1"/>
</dbReference>
<name>A2FGR1_TRIV3</name>
<keyword evidence="5" id="KW-1185">Reference proteome</keyword>
<reference evidence="4" key="2">
    <citation type="journal article" date="2007" name="Science">
        <title>Draft genome sequence of the sexually transmitted pathogen Trichomonas vaginalis.</title>
        <authorList>
            <person name="Carlton J.M."/>
            <person name="Hirt R.P."/>
            <person name="Silva J.C."/>
            <person name="Delcher A.L."/>
            <person name="Schatz M."/>
            <person name="Zhao Q."/>
            <person name="Wortman J.R."/>
            <person name="Bidwell S.L."/>
            <person name="Alsmark U.C.M."/>
            <person name="Besteiro S."/>
            <person name="Sicheritz-Ponten T."/>
            <person name="Noel C.J."/>
            <person name="Dacks J.B."/>
            <person name="Foster P.G."/>
            <person name="Simillion C."/>
            <person name="Van de Peer Y."/>
            <person name="Miranda-Saavedra D."/>
            <person name="Barton G.J."/>
            <person name="Westrop G.D."/>
            <person name="Mueller S."/>
            <person name="Dessi D."/>
            <person name="Fiori P.L."/>
            <person name="Ren Q."/>
            <person name="Paulsen I."/>
            <person name="Zhang H."/>
            <person name="Bastida-Corcuera F.D."/>
            <person name="Simoes-Barbosa A."/>
            <person name="Brown M.T."/>
            <person name="Hayes R.D."/>
            <person name="Mukherjee M."/>
            <person name="Okumura C.Y."/>
            <person name="Schneider R."/>
            <person name="Smith A.J."/>
            <person name="Vanacova S."/>
            <person name="Villalvazo M."/>
            <person name="Haas B.J."/>
            <person name="Pertea M."/>
            <person name="Feldblyum T.V."/>
            <person name="Utterback T.R."/>
            <person name="Shu C.L."/>
            <person name="Osoegawa K."/>
            <person name="de Jong P.J."/>
            <person name="Hrdy I."/>
            <person name="Horvathova L."/>
            <person name="Zubacova Z."/>
            <person name="Dolezal P."/>
            <person name="Malik S.B."/>
            <person name="Logsdon J.M. Jr."/>
            <person name="Henze K."/>
            <person name="Gupta A."/>
            <person name="Wang C.C."/>
            <person name="Dunne R.L."/>
            <person name="Upcroft J.A."/>
            <person name="Upcroft P."/>
            <person name="White O."/>
            <person name="Salzberg S.L."/>
            <person name="Tang P."/>
            <person name="Chiu C.-H."/>
            <person name="Lee Y.-S."/>
            <person name="Embley T.M."/>
            <person name="Coombs G.H."/>
            <person name="Mottram J.C."/>
            <person name="Tachezy J."/>
            <person name="Fraser-Liggett C.M."/>
            <person name="Johnson P.J."/>
        </authorList>
    </citation>
    <scope>NUCLEOTIDE SEQUENCE [LARGE SCALE GENOMIC DNA]</scope>
    <source>
        <strain evidence="4">G3</strain>
    </source>
</reference>
<dbReference type="Gene3D" id="1.20.920.10">
    <property type="entry name" value="Bromodomain-like"/>
    <property type="match status" value="1"/>
</dbReference>
<proteinExistence type="predicted"/>
<dbReference type="OrthoDB" id="21449at2759"/>
<dbReference type="STRING" id="5722.A2FGR1"/>
<dbReference type="RefSeq" id="XP_001308827.1">
    <property type="nucleotide sequence ID" value="XM_001308826.1"/>
</dbReference>
<dbReference type="InterPro" id="IPR018359">
    <property type="entry name" value="Bromodomain_CS"/>
</dbReference>
<evidence type="ECO:0000259" key="3">
    <source>
        <dbReference type="PROSITE" id="PS50014"/>
    </source>
</evidence>
<dbReference type="InParanoid" id="A2FGR1"/>
<dbReference type="AlphaFoldDB" id="A2FGR1"/>
<dbReference type="InterPro" id="IPR001487">
    <property type="entry name" value="Bromodomain"/>
</dbReference>
<evidence type="ECO:0000313" key="4">
    <source>
        <dbReference type="EMBL" id="EAX95897.1"/>
    </source>
</evidence>
<dbReference type="eggNOG" id="KOG1474">
    <property type="taxonomic scope" value="Eukaryota"/>
</dbReference>
<dbReference type="PANTHER" id="PTHR22880:SF225">
    <property type="entry name" value="BROMODOMAIN-CONTAINING PROTEIN BET-1-RELATED"/>
    <property type="match status" value="1"/>
</dbReference>
<organism evidence="4 5">
    <name type="scientific">Trichomonas vaginalis (strain ATCC PRA-98 / G3)</name>
    <dbReference type="NCBI Taxonomy" id="412133"/>
    <lineage>
        <taxon>Eukaryota</taxon>
        <taxon>Metamonada</taxon>
        <taxon>Parabasalia</taxon>
        <taxon>Trichomonadida</taxon>
        <taxon>Trichomonadidae</taxon>
        <taxon>Trichomonas</taxon>
    </lineage>
</organism>
<protein>
    <submittedName>
        <fullName evidence="4">Bromodomain containing protein</fullName>
    </submittedName>
</protein>
<dbReference type="Proteomes" id="UP000001542">
    <property type="component" value="Unassembled WGS sequence"/>
</dbReference>
<sequence length="150" mass="17881">MSEKLSDYDKSWISRVLVDLFKWPLTQQFRQPVDPVRDGVENYFDIIKNPVDLSTMKKKLNEGTYKTIQQFTDDIHLMYENSLQYNGNSSYFTYIAADIEKWYLNRLKLKGNNAEEEWKNRVFEIIEKLNEHRKLNPAERMPLSAVADHE</sequence>
<dbReference type="SUPFAM" id="SSF47370">
    <property type="entry name" value="Bromodomain"/>
    <property type="match status" value="1"/>
</dbReference>
<gene>
    <name evidence="4" type="ORF">TVAG_304270</name>
</gene>
<dbReference type="KEGG" id="tva:4753661"/>
<dbReference type="EMBL" id="DS113783">
    <property type="protein sequence ID" value="EAX95897.1"/>
    <property type="molecule type" value="Genomic_DNA"/>
</dbReference>
<accession>A2FGR1</accession>
<evidence type="ECO:0000256" key="1">
    <source>
        <dbReference type="ARBA" id="ARBA00023117"/>
    </source>
</evidence>
<dbReference type="InterPro" id="IPR036427">
    <property type="entry name" value="Bromodomain-like_sf"/>
</dbReference>
<dbReference type="VEuPathDB" id="TrichDB:TVAGG3_0210960"/>
<evidence type="ECO:0000313" key="5">
    <source>
        <dbReference type="Proteomes" id="UP000001542"/>
    </source>
</evidence>
<dbReference type="SMART" id="SM00297">
    <property type="entry name" value="BROMO"/>
    <property type="match status" value="1"/>
</dbReference>
<keyword evidence="1 2" id="KW-0103">Bromodomain</keyword>
<dbReference type="Pfam" id="PF00439">
    <property type="entry name" value="Bromodomain"/>
    <property type="match status" value="1"/>
</dbReference>
<dbReference type="InterPro" id="IPR050935">
    <property type="entry name" value="Bromo_chromatin_reader"/>
</dbReference>
<dbReference type="PRINTS" id="PR00503">
    <property type="entry name" value="BROMODOMAIN"/>
</dbReference>